<accession>A0A849A6M2</accession>
<evidence type="ECO:0000313" key="4">
    <source>
        <dbReference type="Proteomes" id="UP000562984"/>
    </source>
</evidence>
<dbReference type="Pfam" id="PF04471">
    <property type="entry name" value="Mrr_cat"/>
    <property type="match status" value="1"/>
</dbReference>
<dbReference type="EMBL" id="JABEND010000003">
    <property type="protein sequence ID" value="NNG35296.1"/>
    <property type="molecule type" value="Genomic_DNA"/>
</dbReference>
<dbReference type="SUPFAM" id="SSF52980">
    <property type="entry name" value="Restriction endonuclease-like"/>
    <property type="match status" value="1"/>
</dbReference>
<dbReference type="Proteomes" id="UP000562984">
    <property type="component" value="Unassembled WGS sequence"/>
</dbReference>
<protein>
    <recommendedName>
        <fullName evidence="2">Restriction endonuclease type IV Mrr domain-containing protein</fullName>
    </recommendedName>
</protein>
<evidence type="ECO:0000259" key="2">
    <source>
        <dbReference type="Pfam" id="PF04471"/>
    </source>
</evidence>
<feature type="coiled-coil region" evidence="1">
    <location>
        <begin position="102"/>
        <end position="163"/>
    </location>
</feature>
<comment type="caution">
    <text evidence="3">The sequence shown here is derived from an EMBL/GenBank/DDBJ whole genome shotgun (WGS) entry which is preliminary data.</text>
</comment>
<feature type="domain" description="Restriction endonuclease type IV Mrr" evidence="2">
    <location>
        <begin position="170"/>
        <end position="269"/>
    </location>
</feature>
<dbReference type="AlphaFoldDB" id="A0A849A6M2"/>
<proteinExistence type="predicted"/>
<evidence type="ECO:0000313" key="3">
    <source>
        <dbReference type="EMBL" id="NNG35296.1"/>
    </source>
</evidence>
<dbReference type="GO" id="GO:0003677">
    <property type="term" value="F:DNA binding"/>
    <property type="evidence" value="ECO:0007669"/>
    <property type="project" value="InterPro"/>
</dbReference>
<gene>
    <name evidence="3" type="ORF">HKD39_06130</name>
</gene>
<dbReference type="GO" id="GO:0009307">
    <property type="term" value="P:DNA restriction-modification system"/>
    <property type="evidence" value="ECO:0007669"/>
    <property type="project" value="InterPro"/>
</dbReference>
<dbReference type="InterPro" id="IPR007560">
    <property type="entry name" value="Restrct_endonuc_IV_Mrr"/>
</dbReference>
<keyword evidence="4" id="KW-1185">Reference proteome</keyword>
<dbReference type="GO" id="GO:0004519">
    <property type="term" value="F:endonuclease activity"/>
    <property type="evidence" value="ECO:0007669"/>
    <property type="project" value="InterPro"/>
</dbReference>
<evidence type="ECO:0000256" key="1">
    <source>
        <dbReference type="SAM" id="Coils"/>
    </source>
</evidence>
<reference evidence="3 4" key="1">
    <citation type="submission" date="2020-05" db="EMBL/GenBank/DDBJ databases">
        <title>Nakamurella sp. DB0629 isolated from air conditioner.</title>
        <authorList>
            <person name="Kim D.H."/>
            <person name="Kim D.-U."/>
        </authorList>
    </citation>
    <scope>NUCLEOTIDE SEQUENCE [LARGE SCALE GENOMIC DNA]</scope>
    <source>
        <strain evidence="3 4">DB0629</strain>
    </source>
</reference>
<keyword evidence="1" id="KW-0175">Coiled coil</keyword>
<dbReference type="RefSeq" id="WP_171199010.1">
    <property type="nucleotide sequence ID" value="NZ_JABEND010000003.1"/>
</dbReference>
<sequence>MTKRISTEAYQALRDALAVVTWYRRPFQALVTMSLRDSPELVADLNFTSDTKRNVADELVQRLVVQENRYQDVAILFMLEIAAMTRFPDIEQLPEPDRTTRLADARQAVARLQELTEQFSERLQEQEGLQAEREANKVQADALRRFEDDIAELKDQFLELRAAVDPHQRGYDFEELLSELFKLFDMEPRLGYRTETEQIDGSLSFDTDDYILEAKWIVEPVSREAADAFAAKVRRKGKNALGLFVAVNGFSSAARTTYAESTPFISMDGSDAYLVLDGRVRLDDLLRAKRRHANETGSCLLSASDILSTRQCD</sequence>
<organism evidence="3 4">
    <name type="scientific">Nakamurella aerolata</name>
    <dbReference type="NCBI Taxonomy" id="1656892"/>
    <lineage>
        <taxon>Bacteria</taxon>
        <taxon>Bacillati</taxon>
        <taxon>Actinomycetota</taxon>
        <taxon>Actinomycetes</taxon>
        <taxon>Nakamurellales</taxon>
        <taxon>Nakamurellaceae</taxon>
        <taxon>Nakamurella</taxon>
    </lineage>
</organism>
<dbReference type="InterPro" id="IPR011335">
    <property type="entry name" value="Restrct_endonuc-II-like"/>
</dbReference>
<name>A0A849A6M2_9ACTN</name>